<keyword evidence="1" id="KW-0472">Membrane</keyword>
<gene>
    <name evidence="2" type="ORF">A3C24_00540</name>
</gene>
<keyword evidence="1" id="KW-1133">Transmembrane helix</keyword>
<organism evidence="2 3">
    <name type="scientific">Candidatus Roizmanbacteria bacterium RIFCSPHIGHO2_02_FULL_37_24</name>
    <dbReference type="NCBI Taxonomy" id="1802037"/>
    <lineage>
        <taxon>Bacteria</taxon>
        <taxon>Candidatus Roizmaniibacteriota</taxon>
    </lineage>
</organism>
<evidence type="ECO:0000313" key="3">
    <source>
        <dbReference type="Proteomes" id="UP000177159"/>
    </source>
</evidence>
<feature type="transmembrane region" description="Helical" evidence="1">
    <location>
        <begin position="34"/>
        <end position="55"/>
    </location>
</feature>
<feature type="transmembrane region" description="Helical" evidence="1">
    <location>
        <begin position="67"/>
        <end position="87"/>
    </location>
</feature>
<dbReference type="Proteomes" id="UP000177159">
    <property type="component" value="Unassembled WGS sequence"/>
</dbReference>
<accession>A0A1F7GUV2</accession>
<comment type="caution">
    <text evidence="2">The sequence shown here is derived from an EMBL/GenBank/DDBJ whole genome shotgun (WGS) entry which is preliminary data.</text>
</comment>
<evidence type="ECO:0000256" key="1">
    <source>
        <dbReference type="SAM" id="Phobius"/>
    </source>
</evidence>
<reference evidence="2 3" key="1">
    <citation type="journal article" date="2016" name="Nat. Commun.">
        <title>Thousands of microbial genomes shed light on interconnected biogeochemical processes in an aquifer system.</title>
        <authorList>
            <person name="Anantharaman K."/>
            <person name="Brown C.T."/>
            <person name="Hug L.A."/>
            <person name="Sharon I."/>
            <person name="Castelle C.J."/>
            <person name="Probst A.J."/>
            <person name="Thomas B.C."/>
            <person name="Singh A."/>
            <person name="Wilkins M.J."/>
            <person name="Karaoz U."/>
            <person name="Brodie E.L."/>
            <person name="Williams K.H."/>
            <person name="Hubbard S.S."/>
            <person name="Banfield J.F."/>
        </authorList>
    </citation>
    <scope>NUCLEOTIDE SEQUENCE [LARGE SCALE GENOMIC DNA]</scope>
</reference>
<proteinExistence type="predicted"/>
<keyword evidence="1" id="KW-0812">Transmembrane</keyword>
<dbReference type="EMBL" id="MFZM01000037">
    <property type="protein sequence ID" value="OGK22663.1"/>
    <property type="molecule type" value="Genomic_DNA"/>
</dbReference>
<protein>
    <submittedName>
        <fullName evidence="2">Uncharacterized protein</fullName>
    </submittedName>
</protein>
<feature type="transmembrane region" description="Helical" evidence="1">
    <location>
        <begin position="107"/>
        <end position="134"/>
    </location>
</feature>
<dbReference type="AlphaFoldDB" id="A0A1F7GUV2"/>
<name>A0A1F7GUV2_9BACT</name>
<sequence>MDIRKIKSFQQIEEFIEVYYRLLPSLPLNIRKSIATYLPPLAALVGIYHIIVALLPPPYSILESYTFFSINSIMLRGVLIVLGLALITSYKNLAQLSLKGWYNLYYIAFFHFFLSLIFFNLTYFISPLIVWYVLFQAKRFYR</sequence>
<evidence type="ECO:0000313" key="2">
    <source>
        <dbReference type="EMBL" id="OGK22663.1"/>
    </source>
</evidence>